<gene>
    <name evidence="5" type="primary">HaOG213775</name>
    <name evidence="5" type="ORF">B5X24_HaOG213775</name>
</gene>
<dbReference type="EMBL" id="KZ150356">
    <property type="protein sequence ID" value="PZC71231.1"/>
    <property type="molecule type" value="Genomic_DNA"/>
</dbReference>
<sequence>MVNTNYVLFISSLICMVIQVSLFLKCILAFDKSILNENVKTLDVAKLRFEAYLKDFNKTYYGFERDGRFENFKNSLKNIARSNALEGRTVFGLTKFSDMSPREFRDTVLDNYMDFSMCTKLSLDCVDNYETSGQETVYNKEPPSSFDWRPKGVVKPVLNQKKCLGCWAFGIVGVVESMSAIRGLDHKSRSIQEVLDCSEYTNGCRGGSVSRALRYLCQEKIPIVTEQEYPLTLGLEKDCKLAPHSTGRLIRHFDYQCKVSETAMMGQIAFHGPLIATVDATNWINYIGGVIQRACTRGIANHVVQIVGYVQNVEIPYFIVRNSLGEDFGENGYVKVAMFDNICGIADRVTKLDVM</sequence>
<dbReference type="AlphaFoldDB" id="A0A2W1B8K7"/>
<evidence type="ECO:0000259" key="4">
    <source>
        <dbReference type="SMART" id="SM00848"/>
    </source>
</evidence>
<dbReference type="InterPro" id="IPR038765">
    <property type="entry name" value="Papain-like_cys_pep_sf"/>
</dbReference>
<evidence type="ECO:0000313" key="6">
    <source>
        <dbReference type="Proteomes" id="UP000249218"/>
    </source>
</evidence>
<evidence type="ECO:0000256" key="1">
    <source>
        <dbReference type="ARBA" id="ARBA00008455"/>
    </source>
</evidence>
<keyword evidence="2" id="KW-1133">Transmembrane helix</keyword>
<dbReference type="Pfam" id="PF00112">
    <property type="entry name" value="Peptidase_C1"/>
    <property type="match status" value="1"/>
</dbReference>
<dbReference type="SUPFAM" id="SSF54001">
    <property type="entry name" value="Cysteine proteinases"/>
    <property type="match status" value="1"/>
</dbReference>
<name>A0A2W1B8K7_HELAM</name>
<dbReference type="InterPro" id="IPR039417">
    <property type="entry name" value="Peptidase_C1A_papain-like"/>
</dbReference>
<dbReference type="GO" id="GO:0006508">
    <property type="term" value="P:proteolysis"/>
    <property type="evidence" value="ECO:0007669"/>
    <property type="project" value="InterPro"/>
</dbReference>
<dbReference type="Pfam" id="PF08246">
    <property type="entry name" value="Inhibitor_I29"/>
    <property type="match status" value="1"/>
</dbReference>
<organism evidence="5 6">
    <name type="scientific">Helicoverpa armigera</name>
    <name type="common">Cotton bollworm</name>
    <name type="synonym">Heliothis armigera</name>
    <dbReference type="NCBI Taxonomy" id="29058"/>
    <lineage>
        <taxon>Eukaryota</taxon>
        <taxon>Metazoa</taxon>
        <taxon>Ecdysozoa</taxon>
        <taxon>Arthropoda</taxon>
        <taxon>Hexapoda</taxon>
        <taxon>Insecta</taxon>
        <taxon>Pterygota</taxon>
        <taxon>Neoptera</taxon>
        <taxon>Endopterygota</taxon>
        <taxon>Lepidoptera</taxon>
        <taxon>Glossata</taxon>
        <taxon>Ditrysia</taxon>
        <taxon>Noctuoidea</taxon>
        <taxon>Noctuidae</taxon>
        <taxon>Heliothinae</taxon>
        <taxon>Helicoverpa</taxon>
    </lineage>
</organism>
<accession>A0A2W1B8K7</accession>
<proteinExistence type="inferred from homology"/>
<dbReference type="OrthoDB" id="387093at2759"/>
<evidence type="ECO:0000259" key="3">
    <source>
        <dbReference type="SMART" id="SM00645"/>
    </source>
</evidence>
<protein>
    <submittedName>
        <fullName evidence="5">Uncharacterized protein</fullName>
    </submittedName>
</protein>
<evidence type="ECO:0000313" key="5">
    <source>
        <dbReference type="EMBL" id="PZC71231.1"/>
    </source>
</evidence>
<dbReference type="SMART" id="SM00645">
    <property type="entry name" value="Pept_C1"/>
    <property type="match status" value="1"/>
</dbReference>
<comment type="similarity">
    <text evidence="1">Belongs to the peptidase C1 family.</text>
</comment>
<keyword evidence="6" id="KW-1185">Reference proteome</keyword>
<dbReference type="InterPro" id="IPR013128">
    <property type="entry name" value="Peptidase_C1A"/>
</dbReference>
<dbReference type="InterPro" id="IPR000668">
    <property type="entry name" value="Peptidase_C1A_C"/>
</dbReference>
<dbReference type="Gene3D" id="3.90.70.10">
    <property type="entry name" value="Cysteine proteinases"/>
    <property type="match status" value="1"/>
</dbReference>
<evidence type="ECO:0000256" key="2">
    <source>
        <dbReference type="SAM" id="Phobius"/>
    </source>
</evidence>
<reference evidence="5 6" key="1">
    <citation type="journal article" date="2017" name="BMC Biol.">
        <title>Genomic innovations, transcriptional plasticity and gene loss underlying the evolution and divergence of two highly polyphagous and invasive Helicoverpa pest species.</title>
        <authorList>
            <person name="Pearce S.L."/>
            <person name="Clarke D.F."/>
            <person name="East P.D."/>
            <person name="Elfekih S."/>
            <person name="Gordon K.H."/>
            <person name="Jermiin L.S."/>
            <person name="McGaughran A."/>
            <person name="Oakeshott J.G."/>
            <person name="Papanikolaou A."/>
            <person name="Perera O.P."/>
            <person name="Rane R.V."/>
            <person name="Richards S."/>
            <person name="Tay W.T."/>
            <person name="Walsh T.K."/>
            <person name="Anderson A."/>
            <person name="Anderson C.J."/>
            <person name="Asgari S."/>
            <person name="Board P.G."/>
            <person name="Bretschneider A."/>
            <person name="Campbell P.M."/>
            <person name="Chertemps T."/>
            <person name="Christeller J.T."/>
            <person name="Coppin C.W."/>
            <person name="Downes S.J."/>
            <person name="Duan G."/>
            <person name="Farnsworth C.A."/>
            <person name="Good R.T."/>
            <person name="Han L.B."/>
            <person name="Han Y.C."/>
            <person name="Hatje K."/>
            <person name="Horne I."/>
            <person name="Huang Y.P."/>
            <person name="Hughes D.S."/>
            <person name="Jacquin-Joly E."/>
            <person name="James W."/>
            <person name="Jhangiani S."/>
            <person name="Kollmar M."/>
            <person name="Kuwar S.S."/>
            <person name="Li S."/>
            <person name="Liu N.Y."/>
            <person name="Maibeche M.T."/>
            <person name="Miller J.R."/>
            <person name="Montagne N."/>
            <person name="Perry T."/>
            <person name="Qu J."/>
            <person name="Song S.V."/>
            <person name="Sutton G.G."/>
            <person name="Vogel H."/>
            <person name="Walenz B.P."/>
            <person name="Xu W."/>
            <person name="Zhang H.J."/>
            <person name="Zou Z."/>
            <person name="Batterham P."/>
            <person name="Edwards O.R."/>
            <person name="Feyereisen R."/>
            <person name="Gibbs R.A."/>
            <person name="Heckel D.G."/>
            <person name="McGrath A."/>
            <person name="Robin C."/>
            <person name="Scherer S.E."/>
            <person name="Worley K.C."/>
            <person name="Wu Y.D."/>
        </authorList>
    </citation>
    <scope>NUCLEOTIDE SEQUENCE [LARGE SCALE GENOMIC DNA]</scope>
    <source>
        <strain evidence="5">Harm_GR_Male_#8</strain>
        <tissue evidence="5">Whole organism</tissue>
    </source>
</reference>
<feature type="domain" description="Cathepsin propeptide inhibitor" evidence="4">
    <location>
        <begin position="49"/>
        <end position="104"/>
    </location>
</feature>
<dbReference type="InterPro" id="IPR013201">
    <property type="entry name" value="Prot_inhib_I29"/>
</dbReference>
<dbReference type="Proteomes" id="UP000249218">
    <property type="component" value="Unassembled WGS sequence"/>
</dbReference>
<dbReference type="PANTHER" id="PTHR12411">
    <property type="entry name" value="CYSTEINE PROTEASE FAMILY C1-RELATED"/>
    <property type="match status" value="1"/>
</dbReference>
<feature type="domain" description="Peptidase C1A papain C-terminal" evidence="3">
    <location>
        <begin position="142"/>
        <end position="353"/>
    </location>
</feature>
<keyword evidence="2" id="KW-0812">Transmembrane</keyword>
<dbReference type="GO" id="GO:0008234">
    <property type="term" value="F:cysteine-type peptidase activity"/>
    <property type="evidence" value="ECO:0007669"/>
    <property type="project" value="InterPro"/>
</dbReference>
<dbReference type="CDD" id="cd02248">
    <property type="entry name" value="Peptidase_C1A"/>
    <property type="match status" value="1"/>
</dbReference>
<keyword evidence="2" id="KW-0472">Membrane</keyword>
<dbReference type="SMART" id="SM00848">
    <property type="entry name" value="Inhibitor_I29"/>
    <property type="match status" value="1"/>
</dbReference>
<feature type="transmembrane region" description="Helical" evidence="2">
    <location>
        <begin position="6"/>
        <end position="30"/>
    </location>
</feature>